<dbReference type="Pfam" id="PF01521">
    <property type="entry name" value="Fe-S_biosyn"/>
    <property type="match status" value="1"/>
</dbReference>
<dbReference type="Proteomes" id="UP000286235">
    <property type="component" value="Unassembled WGS sequence"/>
</dbReference>
<accession>A0A420VG03</accession>
<dbReference type="PIRSF" id="PIRSF034852">
    <property type="entry name" value="UCP034852"/>
    <property type="match status" value="1"/>
</dbReference>
<dbReference type="AlphaFoldDB" id="A0A420VG03"/>
<proteinExistence type="inferred from homology"/>
<dbReference type="SUPFAM" id="SSF89360">
    <property type="entry name" value="HesB-like domain"/>
    <property type="match status" value="1"/>
</dbReference>
<protein>
    <recommendedName>
        <fullName evidence="2">Core domain-containing protein</fullName>
    </recommendedName>
</protein>
<evidence type="ECO:0000256" key="1">
    <source>
        <dbReference type="ARBA" id="ARBA00006718"/>
    </source>
</evidence>
<dbReference type="EMBL" id="AZRV01000017">
    <property type="protein sequence ID" value="RKO62460.1"/>
    <property type="molecule type" value="Genomic_DNA"/>
</dbReference>
<comment type="similarity">
    <text evidence="1">Belongs to the HesB/IscA family.</text>
</comment>
<organism evidence="3 4">
    <name type="scientific">Caldibacillus debilis GB1</name>
    <dbReference type="NCBI Taxonomy" id="1339248"/>
    <lineage>
        <taxon>Bacteria</taxon>
        <taxon>Bacillati</taxon>
        <taxon>Bacillota</taxon>
        <taxon>Bacilli</taxon>
        <taxon>Bacillales</taxon>
        <taxon>Bacillaceae</taxon>
        <taxon>Caldibacillus</taxon>
    </lineage>
</organism>
<feature type="domain" description="Core" evidence="2">
    <location>
        <begin position="9"/>
        <end position="100"/>
    </location>
</feature>
<name>A0A420VG03_9BACI</name>
<sequence>MIICGVKSMNITVSPAALAWFKEEMGLKEGDKIKFYVQIYGSSPVQKNYALGFAKDNEPIDAAVSVKADGIEFYVEESDAWFFDGHDLHVDYNPEKDELVYTYTKP</sequence>
<keyword evidence="4" id="KW-1185">Reference proteome</keyword>
<evidence type="ECO:0000259" key="2">
    <source>
        <dbReference type="Pfam" id="PF01521"/>
    </source>
</evidence>
<dbReference type="InterPro" id="IPR000361">
    <property type="entry name" value="ATAP_core_dom"/>
</dbReference>
<reference evidence="3 4" key="1">
    <citation type="submission" date="2013-12" db="EMBL/GenBank/DDBJ databases">
        <title>Genome and proteome characterization of Caldibacillus debilis GB1 derived from a cellulolytic aero-tolerant co-culture.</title>
        <authorList>
            <person name="Wushke S.T."/>
            <person name="Zhang X."/>
            <person name="Fristensky B."/>
            <person name="Wilkins J.A."/>
            <person name="Levin D.B."/>
            <person name="Sparling R."/>
        </authorList>
    </citation>
    <scope>NUCLEOTIDE SEQUENCE [LARGE SCALE GENOMIC DNA]</scope>
    <source>
        <strain evidence="3 4">GB1</strain>
    </source>
</reference>
<dbReference type="InterPro" id="IPR008326">
    <property type="entry name" value="PdhI-like"/>
</dbReference>
<comment type="caution">
    <text evidence="3">The sequence shown here is derived from an EMBL/GenBank/DDBJ whole genome shotgun (WGS) entry which is preliminary data.</text>
</comment>
<dbReference type="InterPro" id="IPR035903">
    <property type="entry name" value="HesB-like_dom_sf"/>
</dbReference>
<gene>
    <name evidence="3" type="ORF">Cdeb_03288</name>
</gene>
<evidence type="ECO:0000313" key="3">
    <source>
        <dbReference type="EMBL" id="RKO62460.1"/>
    </source>
</evidence>
<evidence type="ECO:0000313" key="4">
    <source>
        <dbReference type="Proteomes" id="UP000286235"/>
    </source>
</evidence>